<proteinExistence type="predicted"/>
<reference evidence="2 3" key="1">
    <citation type="journal article" date="2020" name="BMC Genomics">
        <title>Intraspecific diversification of the crop wild relative Brassica cretica Lam. using demographic model selection.</title>
        <authorList>
            <person name="Kioukis A."/>
            <person name="Michalopoulou V.A."/>
            <person name="Briers L."/>
            <person name="Pirintsos S."/>
            <person name="Studholme D.J."/>
            <person name="Pavlidis P."/>
            <person name="Sarris P.F."/>
        </authorList>
    </citation>
    <scope>NUCLEOTIDE SEQUENCE [LARGE SCALE GENOMIC DNA]</scope>
    <source>
        <strain evidence="3">cv. PFS-1207/04</strain>
    </source>
</reference>
<organism evidence="2 3">
    <name type="scientific">Brassica cretica</name>
    <name type="common">Mustard</name>
    <dbReference type="NCBI Taxonomy" id="69181"/>
    <lineage>
        <taxon>Eukaryota</taxon>
        <taxon>Viridiplantae</taxon>
        <taxon>Streptophyta</taxon>
        <taxon>Embryophyta</taxon>
        <taxon>Tracheophyta</taxon>
        <taxon>Spermatophyta</taxon>
        <taxon>Magnoliopsida</taxon>
        <taxon>eudicotyledons</taxon>
        <taxon>Gunneridae</taxon>
        <taxon>Pentapetalae</taxon>
        <taxon>rosids</taxon>
        <taxon>malvids</taxon>
        <taxon>Brassicales</taxon>
        <taxon>Brassicaceae</taxon>
        <taxon>Brassiceae</taxon>
        <taxon>Brassica</taxon>
    </lineage>
</organism>
<comment type="caution">
    <text evidence="2">The sequence shown here is derived from an EMBL/GenBank/DDBJ whole genome shotgun (WGS) entry which is preliminary data.</text>
</comment>
<evidence type="ECO:0000259" key="1">
    <source>
        <dbReference type="Pfam" id="PF13456"/>
    </source>
</evidence>
<evidence type="ECO:0000313" key="3">
    <source>
        <dbReference type="Proteomes" id="UP000266723"/>
    </source>
</evidence>
<dbReference type="EMBL" id="QGKV02000649">
    <property type="protein sequence ID" value="KAF3581717.1"/>
    <property type="molecule type" value="Genomic_DNA"/>
</dbReference>
<evidence type="ECO:0000313" key="2">
    <source>
        <dbReference type="EMBL" id="KAF3581717.1"/>
    </source>
</evidence>
<protein>
    <recommendedName>
        <fullName evidence="1">RNase H type-1 domain-containing protein</fullName>
    </recommendedName>
</protein>
<name>A0ABQ7DV31_BRACR</name>
<gene>
    <name evidence="2" type="ORF">DY000_02032991</name>
</gene>
<accession>A0ABQ7DV31</accession>
<sequence length="163" mass="18332">MGFIKCNVRCSWSARSQHTEASWVIRDFRGQPMEHSRRSLAGVSSNLEADLTTICWAAKDRHTLHRNIVLIEISSAQALETLNNPHWFPGLSNTIEHTRQALNCFQNCYVEVVNVATNRVALKIAVSVTKDRRFQSYIARGGPSWLTDTILADAANSPSTYSR</sequence>
<feature type="domain" description="RNase H type-1" evidence="1">
    <location>
        <begin position="7"/>
        <end position="125"/>
    </location>
</feature>
<dbReference type="Proteomes" id="UP000266723">
    <property type="component" value="Unassembled WGS sequence"/>
</dbReference>
<keyword evidence="3" id="KW-1185">Reference proteome</keyword>
<dbReference type="InterPro" id="IPR002156">
    <property type="entry name" value="RNaseH_domain"/>
</dbReference>
<dbReference type="Pfam" id="PF13456">
    <property type="entry name" value="RVT_3"/>
    <property type="match status" value="1"/>
</dbReference>